<name>A0A1I3NUR1_9GAMM</name>
<sequence length="107" mass="11820">MAAQNVMLRTEQEPLTGSEILGLRVSAMINSPIAQLGRRVRIHRLDTDNDEAWGTIMDLLAETDGLQMDFDDEGSVILQWEKPGDMDAVFDREEGGAAEAEEEAAPF</sequence>
<keyword evidence="2" id="KW-1185">Reference proteome</keyword>
<evidence type="ECO:0000313" key="2">
    <source>
        <dbReference type="Proteomes" id="UP000183018"/>
    </source>
</evidence>
<organism evidence="1 2">
    <name type="scientific">Phytopseudomonas argentinensis</name>
    <dbReference type="NCBI Taxonomy" id="289370"/>
    <lineage>
        <taxon>Bacteria</taxon>
        <taxon>Pseudomonadati</taxon>
        <taxon>Pseudomonadota</taxon>
        <taxon>Gammaproteobacteria</taxon>
        <taxon>Pseudomonadales</taxon>
        <taxon>Pseudomonadaceae</taxon>
        <taxon>Phytopseudomonas</taxon>
    </lineage>
</organism>
<dbReference type="InterPro" id="IPR012449">
    <property type="entry name" value="Phage_F116_Orf28"/>
</dbReference>
<proteinExistence type="predicted"/>
<dbReference type="STRING" id="289370.SAMN05216602_4034"/>
<dbReference type="AlphaFoldDB" id="A0A1I3NUR1"/>
<dbReference type="OrthoDB" id="7030629at2"/>
<dbReference type="EMBL" id="FORC01000004">
    <property type="protein sequence ID" value="SFJ12981.1"/>
    <property type="molecule type" value="Genomic_DNA"/>
</dbReference>
<dbReference type="RefSeq" id="WP_074888773.1">
    <property type="nucleotide sequence ID" value="NZ_FORC01000004.1"/>
</dbReference>
<gene>
    <name evidence="1" type="ORF">SAMN05216602_4034</name>
</gene>
<dbReference type="Proteomes" id="UP000183018">
    <property type="component" value="Unassembled WGS sequence"/>
</dbReference>
<evidence type="ECO:0000313" key="1">
    <source>
        <dbReference type="EMBL" id="SFJ12981.1"/>
    </source>
</evidence>
<protein>
    <submittedName>
        <fullName evidence="1">Uncharacterized protein</fullName>
    </submittedName>
</protein>
<accession>A0A1I3NUR1</accession>
<dbReference type="Pfam" id="PF07867">
    <property type="entry name" value="DUF1654"/>
    <property type="match status" value="1"/>
</dbReference>
<reference evidence="2" key="1">
    <citation type="submission" date="2016-10" db="EMBL/GenBank/DDBJ databases">
        <authorList>
            <person name="Varghese N."/>
            <person name="Submissions S."/>
        </authorList>
    </citation>
    <scope>NUCLEOTIDE SEQUENCE [LARGE SCALE GENOMIC DNA]</scope>
    <source>
        <strain evidence="2">LMG 22563</strain>
    </source>
</reference>